<organism evidence="3 4">
    <name type="scientific">Musa acuminata subsp. malaccensis</name>
    <name type="common">Wild banana</name>
    <name type="synonym">Musa malaccensis</name>
    <dbReference type="NCBI Taxonomy" id="214687"/>
    <lineage>
        <taxon>Eukaryota</taxon>
        <taxon>Viridiplantae</taxon>
        <taxon>Streptophyta</taxon>
        <taxon>Embryophyta</taxon>
        <taxon>Tracheophyta</taxon>
        <taxon>Spermatophyta</taxon>
        <taxon>Magnoliopsida</taxon>
        <taxon>Liliopsida</taxon>
        <taxon>Zingiberales</taxon>
        <taxon>Musaceae</taxon>
        <taxon>Musa</taxon>
    </lineage>
</organism>
<evidence type="ECO:0000256" key="1">
    <source>
        <dbReference type="SAM" id="Phobius"/>
    </source>
</evidence>
<dbReference type="AlphaFoldDB" id="A0A804IDG8"/>
<feature type="transmembrane region" description="Helical" evidence="1">
    <location>
        <begin position="12"/>
        <end position="31"/>
    </location>
</feature>
<keyword evidence="1" id="KW-0472">Membrane</keyword>
<gene>
    <name evidence="2" type="ORF">GSMUA_200070.1</name>
</gene>
<reference evidence="2" key="1">
    <citation type="submission" date="2021-03" db="EMBL/GenBank/DDBJ databases">
        <authorList>
            <consortium name="Genoscope - CEA"/>
            <person name="William W."/>
        </authorList>
    </citation>
    <scope>NUCLEOTIDE SEQUENCE</scope>
    <source>
        <strain evidence="2">Doubled-haploid Pahang</strain>
    </source>
</reference>
<dbReference type="EnsemblPlants" id="Ma03_t18290.1">
    <property type="protein sequence ID" value="Ma03_p18290.1"/>
    <property type="gene ID" value="Ma03_g18290"/>
</dbReference>
<evidence type="ECO:0000313" key="3">
    <source>
        <dbReference type="EnsemblPlants" id="Ma03_p18290.1"/>
    </source>
</evidence>
<evidence type="ECO:0000313" key="4">
    <source>
        <dbReference type="Proteomes" id="UP000012960"/>
    </source>
</evidence>
<accession>A0A804IDG8</accession>
<keyword evidence="1" id="KW-0812">Transmembrane</keyword>
<evidence type="ECO:0000313" key="2">
    <source>
        <dbReference type="EMBL" id="CAG1850559.1"/>
    </source>
</evidence>
<sequence>MTRLNSTSHNLHTLLCLLAFKLYVPLLLLLLRKVRCSRRRRTADI</sequence>
<proteinExistence type="predicted"/>
<keyword evidence="1" id="KW-1133">Transmembrane helix</keyword>
<dbReference type="Gramene" id="Ma03_t18290.1">
    <property type="protein sequence ID" value="Ma03_p18290.1"/>
    <property type="gene ID" value="Ma03_g18290"/>
</dbReference>
<protein>
    <submittedName>
        <fullName evidence="2">(wild Malaysian banana) hypothetical protein</fullName>
    </submittedName>
</protein>
<dbReference type="Proteomes" id="UP000012960">
    <property type="component" value="Unplaced"/>
</dbReference>
<dbReference type="InParanoid" id="A0A804IDG8"/>
<name>A0A804IDG8_MUSAM</name>
<keyword evidence="4" id="KW-1185">Reference proteome</keyword>
<reference evidence="3" key="2">
    <citation type="submission" date="2021-05" db="UniProtKB">
        <authorList>
            <consortium name="EnsemblPlants"/>
        </authorList>
    </citation>
    <scope>IDENTIFICATION</scope>
    <source>
        <strain evidence="3">subsp. malaccensis</strain>
    </source>
</reference>
<dbReference type="EMBL" id="HG996468">
    <property type="protein sequence ID" value="CAG1850559.1"/>
    <property type="molecule type" value="Genomic_DNA"/>
</dbReference>